<dbReference type="Pfam" id="PF13412">
    <property type="entry name" value="HTH_24"/>
    <property type="match status" value="1"/>
</dbReference>
<evidence type="ECO:0000313" key="5">
    <source>
        <dbReference type="EMBL" id="MER5174053.1"/>
    </source>
</evidence>
<gene>
    <name evidence="5" type="ORF">VSX56_20125</name>
</gene>
<dbReference type="Gene3D" id="1.10.10.10">
    <property type="entry name" value="Winged helix-like DNA-binding domain superfamily/Winged helix DNA-binding domain"/>
    <property type="match status" value="1"/>
</dbReference>
<evidence type="ECO:0000256" key="2">
    <source>
        <dbReference type="ARBA" id="ARBA00023125"/>
    </source>
</evidence>
<reference evidence="5 6" key="1">
    <citation type="submission" date="2024-01" db="EMBL/GenBank/DDBJ databases">
        <authorList>
            <person name="Deng Y."/>
            <person name="Su J."/>
        </authorList>
    </citation>
    <scope>NUCLEOTIDE SEQUENCE [LARGE SCALE GENOMIC DNA]</scope>
    <source>
        <strain evidence="5 6">CPCC 100088</strain>
    </source>
</reference>
<dbReference type="PANTHER" id="PTHR30154">
    <property type="entry name" value="LEUCINE-RESPONSIVE REGULATORY PROTEIN"/>
    <property type="match status" value="1"/>
</dbReference>
<reference evidence="5 6" key="2">
    <citation type="submission" date="2024-06" db="EMBL/GenBank/DDBJ databases">
        <title>Thioclava kandeliae sp. nov. from a rhizosphere soil sample of Kandelia candel in a mangrove.</title>
        <authorList>
            <person name="Mu T."/>
        </authorList>
    </citation>
    <scope>NUCLEOTIDE SEQUENCE [LARGE SCALE GENOMIC DNA]</scope>
    <source>
        <strain evidence="5 6">CPCC 100088</strain>
    </source>
</reference>
<dbReference type="PANTHER" id="PTHR30154:SF17">
    <property type="entry name" value="DNA-BINDING TRANSCRIPTIONAL ACTIVATOR DECR"/>
    <property type="match status" value="1"/>
</dbReference>
<dbReference type="InterPro" id="IPR019888">
    <property type="entry name" value="Tscrpt_reg_AsnC-like"/>
</dbReference>
<proteinExistence type="predicted"/>
<evidence type="ECO:0000313" key="6">
    <source>
        <dbReference type="Proteomes" id="UP001438953"/>
    </source>
</evidence>
<dbReference type="InterPro" id="IPR036388">
    <property type="entry name" value="WH-like_DNA-bd_sf"/>
</dbReference>
<keyword evidence="1" id="KW-0805">Transcription regulation</keyword>
<dbReference type="CDD" id="cd00090">
    <property type="entry name" value="HTH_ARSR"/>
    <property type="match status" value="1"/>
</dbReference>
<dbReference type="SUPFAM" id="SSF46785">
    <property type="entry name" value="Winged helix' DNA-binding domain"/>
    <property type="match status" value="1"/>
</dbReference>
<dbReference type="PROSITE" id="PS50956">
    <property type="entry name" value="HTH_ASNC_2"/>
    <property type="match status" value="1"/>
</dbReference>
<evidence type="ECO:0000256" key="1">
    <source>
        <dbReference type="ARBA" id="ARBA00023015"/>
    </source>
</evidence>
<organism evidence="5 6">
    <name type="scientific">Thioclava kandeliae</name>
    <dbReference type="NCBI Taxonomy" id="3070818"/>
    <lineage>
        <taxon>Bacteria</taxon>
        <taxon>Pseudomonadati</taxon>
        <taxon>Pseudomonadota</taxon>
        <taxon>Alphaproteobacteria</taxon>
        <taxon>Rhodobacterales</taxon>
        <taxon>Paracoccaceae</taxon>
        <taxon>Thioclava</taxon>
    </lineage>
</organism>
<dbReference type="InterPro" id="IPR019885">
    <property type="entry name" value="Tscrpt_reg_HTH_AsnC-type_CS"/>
</dbReference>
<dbReference type="InterPro" id="IPR011991">
    <property type="entry name" value="ArsR-like_HTH"/>
</dbReference>
<feature type="domain" description="HTH asnC-type" evidence="4">
    <location>
        <begin position="3"/>
        <end position="64"/>
    </location>
</feature>
<dbReference type="PRINTS" id="PR00033">
    <property type="entry name" value="HTHASNC"/>
</dbReference>
<dbReference type="RefSeq" id="WP_350939328.1">
    <property type="nucleotide sequence ID" value="NZ_JAYWLC010000050.1"/>
</dbReference>
<dbReference type="InterPro" id="IPR011008">
    <property type="entry name" value="Dimeric_a/b-barrel"/>
</dbReference>
<protein>
    <submittedName>
        <fullName evidence="5">Lrp/AsnC family transcriptional regulator</fullName>
    </submittedName>
</protein>
<dbReference type="Gene3D" id="3.30.70.920">
    <property type="match status" value="1"/>
</dbReference>
<dbReference type="SMART" id="SM00344">
    <property type="entry name" value="HTH_ASNC"/>
    <property type="match status" value="1"/>
</dbReference>
<dbReference type="Pfam" id="PF01037">
    <property type="entry name" value="AsnC_trans_reg"/>
    <property type="match status" value="1"/>
</dbReference>
<evidence type="ECO:0000256" key="3">
    <source>
        <dbReference type="ARBA" id="ARBA00023163"/>
    </source>
</evidence>
<dbReference type="InterPro" id="IPR036390">
    <property type="entry name" value="WH_DNA-bd_sf"/>
</dbReference>
<keyword evidence="3" id="KW-0804">Transcription</keyword>
<sequence length="156" mass="17434">MQLDRIDRKILDLMMRDATLSVAQIAEVVGLSQTPAWKRLQKLEAAGVITGRVALVDPANIGLGLIVFMGVEAADHSVEWRETFRATIEDFPQITEVYRMAGAVDYLLKLVLPDTAAFDRFYLEFTTRLPCRNITSGIAMETLRHRSGWPINVATA</sequence>
<name>A0ABV1SMB5_9RHOB</name>
<dbReference type="EMBL" id="JAYWLC010000050">
    <property type="protein sequence ID" value="MER5174053.1"/>
    <property type="molecule type" value="Genomic_DNA"/>
</dbReference>
<dbReference type="PROSITE" id="PS00519">
    <property type="entry name" value="HTH_ASNC_1"/>
    <property type="match status" value="1"/>
</dbReference>
<dbReference type="Proteomes" id="UP001438953">
    <property type="component" value="Unassembled WGS sequence"/>
</dbReference>
<accession>A0ABV1SMB5</accession>
<evidence type="ECO:0000259" key="4">
    <source>
        <dbReference type="PROSITE" id="PS50956"/>
    </source>
</evidence>
<keyword evidence="6" id="KW-1185">Reference proteome</keyword>
<dbReference type="InterPro" id="IPR000485">
    <property type="entry name" value="AsnC-type_HTH_dom"/>
</dbReference>
<dbReference type="InterPro" id="IPR019887">
    <property type="entry name" value="Tscrpt_reg_AsnC/Lrp_C"/>
</dbReference>
<comment type="caution">
    <text evidence="5">The sequence shown here is derived from an EMBL/GenBank/DDBJ whole genome shotgun (WGS) entry which is preliminary data.</text>
</comment>
<keyword evidence="2" id="KW-0238">DNA-binding</keyword>
<dbReference type="SUPFAM" id="SSF54909">
    <property type="entry name" value="Dimeric alpha+beta barrel"/>
    <property type="match status" value="1"/>
</dbReference>